<keyword evidence="2" id="KW-1185">Reference proteome</keyword>
<dbReference type="EMBL" id="CAJVPZ010013550">
    <property type="protein sequence ID" value="CAG8649716.1"/>
    <property type="molecule type" value="Genomic_DNA"/>
</dbReference>
<sequence>METSMFNEQDDDNVYITEDDDDMFFVELSRCIHENREQNEFDDNEDYDIQ</sequence>
<comment type="caution">
    <text evidence="1">The sequence shown here is derived from an EMBL/GenBank/DDBJ whole genome shotgun (WGS) entry which is preliminary data.</text>
</comment>
<evidence type="ECO:0000313" key="1">
    <source>
        <dbReference type="EMBL" id="CAG8649716.1"/>
    </source>
</evidence>
<dbReference type="AlphaFoldDB" id="A0A9N9DRG4"/>
<dbReference type="Proteomes" id="UP000789396">
    <property type="component" value="Unassembled WGS sequence"/>
</dbReference>
<reference evidence="1" key="1">
    <citation type="submission" date="2021-06" db="EMBL/GenBank/DDBJ databases">
        <authorList>
            <person name="Kallberg Y."/>
            <person name="Tangrot J."/>
            <person name="Rosling A."/>
        </authorList>
    </citation>
    <scope>NUCLEOTIDE SEQUENCE</scope>
    <source>
        <strain evidence="1">IN212</strain>
    </source>
</reference>
<evidence type="ECO:0000313" key="2">
    <source>
        <dbReference type="Proteomes" id="UP000789396"/>
    </source>
</evidence>
<organism evidence="1 2">
    <name type="scientific">Racocetra fulgida</name>
    <dbReference type="NCBI Taxonomy" id="60492"/>
    <lineage>
        <taxon>Eukaryota</taxon>
        <taxon>Fungi</taxon>
        <taxon>Fungi incertae sedis</taxon>
        <taxon>Mucoromycota</taxon>
        <taxon>Glomeromycotina</taxon>
        <taxon>Glomeromycetes</taxon>
        <taxon>Diversisporales</taxon>
        <taxon>Gigasporaceae</taxon>
        <taxon>Racocetra</taxon>
    </lineage>
</organism>
<proteinExistence type="predicted"/>
<protein>
    <submittedName>
        <fullName evidence="1">10342_t:CDS:1</fullName>
    </submittedName>
</protein>
<name>A0A9N9DRG4_9GLOM</name>
<accession>A0A9N9DRG4</accession>
<gene>
    <name evidence="1" type="ORF">RFULGI_LOCUS8400</name>
</gene>
<feature type="non-terminal residue" evidence="1">
    <location>
        <position position="50"/>
    </location>
</feature>